<dbReference type="Proteomes" id="UP001153269">
    <property type="component" value="Unassembled WGS sequence"/>
</dbReference>
<dbReference type="AlphaFoldDB" id="A0A9N7VHQ7"/>
<accession>A0A9N7VHQ7</accession>
<dbReference type="SUPFAM" id="SSF101447">
    <property type="entry name" value="Formin homology 2 domain (FH2 domain)"/>
    <property type="match status" value="1"/>
</dbReference>
<sequence>MLASEHVQLLGSTALYLCQDGTDSQQLGQIHNQSLHVLSCDAEHRSSVTWLVLHQRAATHSTHTRSFSSSPSTCTSCLLQSLVILLFSSGSHIYPLHPPSSHQHFLLLPFPNPLSTPNHTPPPPPPPPPPPLAAQWLSNCVDVGSVSCVISRLAHKAQCILGHMQRRRHERERFWFDQGSAACYTRVVWLEEPAASGRVRKHLIRTGLQEAREGRKQGGKENRGVEMKEALGGPSGKHNTTFHCRHDDCDDYTTAVFTKCERPWTEDV</sequence>
<evidence type="ECO:0000256" key="1">
    <source>
        <dbReference type="SAM" id="MobiDB-lite"/>
    </source>
</evidence>
<organism evidence="2 3">
    <name type="scientific">Pleuronectes platessa</name>
    <name type="common">European plaice</name>
    <dbReference type="NCBI Taxonomy" id="8262"/>
    <lineage>
        <taxon>Eukaryota</taxon>
        <taxon>Metazoa</taxon>
        <taxon>Chordata</taxon>
        <taxon>Craniata</taxon>
        <taxon>Vertebrata</taxon>
        <taxon>Euteleostomi</taxon>
        <taxon>Actinopterygii</taxon>
        <taxon>Neopterygii</taxon>
        <taxon>Teleostei</taxon>
        <taxon>Neoteleostei</taxon>
        <taxon>Acanthomorphata</taxon>
        <taxon>Carangaria</taxon>
        <taxon>Pleuronectiformes</taxon>
        <taxon>Pleuronectoidei</taxon>
        <taxon>Pleuronectidae</taxon>
        <taxon>Pleuronectes</taxon>
    </lineage>
</organism>
<feature type="region of interest" description="Disordered" evidence="1">
    <location>
        <begin position="210"/>
        <end position="234"/>
    </location>
</feature>
<feature type="compositionally biased region" description="Basic and acidic residues" evidence="1">
    <location>
        <begin position="210"/>
        <end position="229"/>
    </location>
</feature>
<dbReference type="EMBL" id="CADEAL010004022">
    <property type="protein sequence ID" value="CAB1449607.1"/>
    <property type="molecule type" value="Genomic_DNA"/>
</dbReference>
<evidence type="ECO:0000313" key="3">
    <source>
        <dbReference type="Proteomes" id="UP001153269"/>
    </source>
</evidence>
<proteinExistence type="predicted"/>
<protein>
    <submittedName>
        <fullName evidence="2">Uncharacterized protein</fullName>
    </submittedName>
</protein>
<keyword evidence="3" id="KW-1185">Reference proteome</keyword>
<evidence type="ECO:0000313" key="2">
    <source>
        <dbReference type="EMBL" id="CAB1449607.1"/>
    </source>
</evidence>
<name>A0A9N7VHQ7_PLEPL</name>
<gene>
    <name evidence="2" type="ORF">PLEPLA_LOCUS37292</name>
</gene>
<reference evidence="2" key="1">
    <citation type="submission" date="2020-03" db="EMBL/GenBank/DDBJ databases">
        <authorList>
            <person name="Weist P."/>
        </authorList>
    </citation>
    <scope>NUCLEOTIDE SEQUENCE</scope>
</reference>
<comment type="caution">
    <text evidence="2">The sequence shown here is derived from an EMBL/GenBank/DDBJ whole genome shotgun (WGS) entry which is preliminary data.</text>
</comment>